<gene>
    <name evidence="1" type="ORF">pdam_00022657</name>
</gene>
<reference evidence="1 2" key="1">
    <citation type="journal article" date="2018" name="Sci. Rep.">
        <title>Comparative analysis of the Pocillopora damicornis genome highlights role of immune system in coral evolution.</title>
        <authorList>
            <person name="Cunning R."/>
            <person name="Bay R.A."/>
            <person name="Gillette P."/>
            <person name="Baker A.C."/>
            <person name="Traylor-Knowles N."/>
        </authorList>
    </citation>
    <scope>NUCLEOTIDE SEQUENCE [LARGE SCALE GENOMIC DNA]</scope>
    <source>
        <strain evidence="1">RSMAS</strain>
        <tissue evidence="1">Whole animal</tissue>
    </source>
</reference>
<comment type="caution">
    <text evidence="1">The sequence shown here is derived from an EMBL/GenBank/DDBJ whole genome shotgun (WGS) entry which is preliminary data.</text>
</comment>
<evidence type="ECO:0000313" key="1">
    <source>
        <dbReference type="EMBL" id="RMX50302.1"/>
    </source>
</evidence>
<dbReference type="OrthoDB" id="5985780at2759"/>
<dbReference type="AlphaFoldDB" id="A0A3M6U9E0"/>
<accession>A0A3M6U9E0</accession>
<name>A0A3M6U9E0_POCDA</name>
<feature type="non-terminal residue" evidence="1">
    <location>
        <position position="188"/>
    </location>
</feature>
<protein>
    <recommendedName>
        <fullName evidence="3">THAP-type domain-containing protein</fullName>
    </recommendedName>
</protein>
<dbReference type="Proteomes" id="UP000275408">
    <property type="component" value="Unassembled WGS sequence"/>
</dbReference>
<sequence length="188" mass="22022">MVHCFAPGCDHHSESHTCKFYGFLHKIKKKEEYQRWIRLIRQGTRESLQNVVVTSEMRKRVLAQKFTHVMLTSCFQSERLPRKRKKQSTTQSTIVHDMVQAIRDKEEEALPLQEKPSTSEIILEAELDLAKRELEQQREAAQYQRTHYSASTLTTDVLHMETGLPTKEVFQIVVSYASRFKDSLSYYA</sequence>
<evidence type="ECO:0008006" key="3">
    <source>
        <dbReference type="Google" id="ProtNLM"/>
    </source>
</evidence>
<evidence type="ECO:0000313" key="2">
    <source>
        <dbReference type="Proteomes" id="UP000275408"/>
    </source>
</evidence>
<dbReference type="EMBL" id="RCHS01001987">
    <property type="protein sequence ID" value="RMX50302.1"/>
    <property type="molecule type" value="Genomic_DNA"/>
</dbReference>
<organism evidence="1 2">
    <name type="scientific">Pocillopora damicornis</name>
    <name type="common">Cauliflower coral</name>
    <name type="synonym">Millepora damicornis</name>
    <dbReference type="NCBI Taxonomy" id="46731"/>
    <lineage>
        <taxon>Eukaryota</taxon>
        <taxon>Metazoa</taxon>
        <taxon>Cnidaria</taxon>
        <taxon>Anthozoa</taxon>
        <taxon>Hexacorallia</taxon>
        <taxon>Scleractinia</taxon>
        <taxon>Astrocoeniina</taxon>
        <taxon>Pocilloporidae</taxon>
        <taxon>Pocillopora</taxon>
    </lineage>
</organism>
<keyword evidence="2" id="KW-1185">Reference proteome</keyword>
<proteinExistence type="predicted"/>